<feature type="region of interest" description="Disordered" evidence="1">
    <location>
        <begin position="1"/>
        <end position="91"/>
    </location>
</feature>
<protein>
    <submittedName>
        <fullName evidence="2">Uncharacterized protein</fullName>
    </submittedName>
</protein>
<comment type="caution">
    <text evidence="2">The sequence shown here is derived from an EMBL/GenBank/DDBJ whole genome shotgun (WGS) entry which is preliminary data.</text>
</comment>
<dbReference type="Proteomes" id="UP001066276">
    <property type="component" value="Chromosome 5"/>
</dbReference>
<dbReference type="EMBL" id="JANPWB010000009">
    <property type="protein sequence ID" value="KAJ1151380.1"/>
    <property type="molecule type" value="Genomic_DNA"/>
</dbReference>
<keyword evidence="3" id="KW-1185">Reference proteome</keyword>
<organism evidence="2 3">
    <name type="scientific">Pleurodeles waltl</name>
    <name type="common">Iberian ribbed newt</name>
    <dbReference type="NCBI Taxonomy" id="8319"/>
    <lineage>
        <taxon>Eukaryota</taxon>
        <taxon>Metazoa</taxon>
        <taxon>Chordata</taxon>
        <taxon>Craniata</taxon>
        <taxon>Vertebrata</taxon>
        <taxon>Euteleostomi</taxon>
        <taxon>Amphibia</taxon>
        <taxon>Batrachia</taxon>
        <taxon>Caudata</taxon>
        <taxon>Salamandroidea</taxon>
        <taxon>Salamandridae</taxon>
        <taxon>Pleurodelinae</taxon>
        <taxon>Pleurodeles</taxon>
    </lineage>
</organism>
<evidence type="ECO:0000313" key="3">
    <source>
        <dbReference type="Proteomes" id="UP001066276"/>
    </source>
</evidence>
<gene>
    <name evidence="2" type="ORF">NDU88_004162</name>
</gene>
<proteinExistence type="predicted"/>
<dbReference type="AlphaFoldDB" id="A0AAV7RHB9"/>
<name>A0AAV7RHB9_PLEWA</name>
<accession>A0AAV7RHB9</accession>
<reference evidence="2" key="1">
    <citation type="journal article" date="2022" name="bioRxiv">
        <title>Sequencing and chromosome-scale assembly of the giantPleurodeles waltlgenome.</title>
        <authorList>
            <person name="Brown T."/>
            <person name="Elewa A."/>
            <person name="Iarovenko S."/>
            <person name="Subramanian E."/>
            <person name="Araus A.J."/>
            <person name="Petzold A."/>
            <person name="Susuki M."/>
            <person name="Suzuki K.-i.T."/>
            <person name="Hayashi T."/>
            <person name="Toyoda A."/>
            <person name="Oliveira C."/>
            <person name="Osipova E."/>
            <person name="Leigh N.D."/>
            <person name="Simon A."/>
            <person name="Yun M.H."/>
        </authorList>
    </citation>
    <scope>NUCLEOTIDE SEQUENCE</scope>
    <source>
        <strain evidence="2">20211129_DDA</strain>
        <tissue evidence="2">Liver</tissue>
    </source>
</reference>
<evidence type="ECO:0000256" key="1">
    <source>
        <dbReference type="SAM" id="MobiDB-lite"/>
    </source>
</evidence>
<evidence type="ECO:0000313" key="2">
    <source>
        <dbReference type="EMBL" id="KAJ1151380.1"/>
    </source>
</evidence>
<sequence length="117" mass="12460">MRRCSAAPPCCPPPPHGGLSAVRSREHAHPWAPGTGGGGAARPDMLCRQATRGAQHSHTATRGPHSSVRDPDWATALPRPSRAPRDSRSPLVSSALIAGTFIHEGSQLRRRPHLHPV</sequence>